<dbReference type="PANTHER" id="PTHR12837">
    <property type="entry name" value="POLY ADP-RIBOSE GLYCOHYDROLASE"/>
    <property type="match status" value="1"/>
</dbReference>
<feature type="region of interest" description="Disordered" evidence="1">
    <location>
        <begin position="292"/>
        <end position="327"/>
    </location>
</feature>
<dbReference type="GO" id="GO:0005737">
    <property type="term" value="C:cytoplasm"/>
    <property type="evidence" value="ECO:0007669"/>
    <property type="project" value="TreeGrafter"/>
</dbReference>
<dbReference type="GO" id="GO:0005634">
    <property type="term" value="C:nucleus"/>
    <property type="evidence" value="ECO:0007669"/>
    <property type="project" value="TreeGrafter"/>
</dbReference>
<feature type="compositionally biased region" description="Low complexity" evidence="1">
    <location>
        <begin position="584"/>
        <end position="594"/>
    </location>
</feature>
<dbReference type="GO" id="GO:1990966">
    <property type="term" value="P:ATP generation from poly-ADP-D-ribose"/>
    <property type="evidence" value="ECO:0007669"/>
    <property type="project" value="TreeGrafter"/>
</dbReference>
<feature type="region of interest" description="Disordered" evidence="1">
    <location>
        <begin position="713"/>
        <end position="775"/>
    </location>
</feature>
<protein>
    <submittedName>
        <fullName evidence="2">Putative a-kinase anchor protein 110 kDa</fullName>
    </submittedName>
</protein>
<organism evidence="2">
    <name type="scientific">Ornithodoros turicata</name>
    <dbReference type="NCBI Taxonomy" id="34597"/>
    <lineage>
        <taxon>Eukaryota</taxon>
        <taxon>Metazoa</taxon>
        <taxon>Ecdysozoa</taxon>
        <taxon>Arthropoda</taxon>
        <taxon>Chelicerata</taxon>
        <taxon>Arachnida</taxon>
        <taxon>Acari</taxon>
        <taxon>Parasitiformes</taxon>
        <taxon>Ixodida</taxon>
        <taxon>Ixodoidea</taxon>
        <taxon>Argasidae</taxon>
        <taxon>Ornithodorinae</taxon>
        <taxon>Ornithodoros</taxon>
    </lineage>
</organism>
<evidence type="ECO:0000256" key="1">
    <source>
        <dbReference type="SAM" id="MobiDB-lite"/>
    </source>
</evidence>
<reference evidence="2" key="1">
    <citation type="submission" date="2018-03" db="EMBL/GenBank/DDBJ databases">
        <title>The relapsing fever spirochete Borrelia turicatae persists in the highly oxidative environment of its soft-bodied tick vector.</title>
        <authorList>
            <person name="Bourret T.J."/>
            <person name="Boyle W.K."/>
            <person name="Valenzuela J.G."/>
            <person name="Oliveira F."/>
            <person name="Lopez J.E."/>
        </authorList>
    </citation>
    <scope>NUCLEOTIDE SEQUENCE</scope>
    <source>
        <strain evidence="2">Kansas strain/isolate</strain>
        <tissue evidence="2">Salivary glands</tissue>
    </source>
</reference>
<keyword evidence="2" id="KW-0418">Kinase</keyword>
<dbReference type="GO" id="GO:0006282">
    <property type="term" value="P:regulation of DNA repair"/>
    <property type="evidence" value="ECO:0007669"/>
    <property type="project" value="InterPro"/>
</dbReference>
<keyword evidence="2" id="KW-0808">Transferase</keyword>
<feature type="region of interest" description="Disordered" evidence="1">
    <location>
        <begin position="577"/>
        <end position="598"/>
    </location>
</feature>
<feature type="compositionally biased region" description="Basic and acidic residues" evidence="1">
    <location>
        <begin position="166"/>
        <end position="183"/>
    </location>
</feature>
<dbReference type="GO" id="GO:0016301">
    <property type="term" value="F:kinase activity"/>
    <property type="evidence" value="ECO:0007669"/>
    <property type="project" value="UniProtKB-KW"/>
</dbReference>
<feature type="compositionally biased region" description="Basic residues" evidence="1">
    <location>
        <begin position="498"/>
        <end position="514"/>
    </location>
</feature>
<dbReference type="PANTHER" id="PTHR12837:SF14">
    <property type="entry name" value="POLY(ADP-RIBOSE) GLYCOHYDROLASE"/>
    <property type="match status" value="1"/>
</dbReference>
<feature type="region of interest" description="Disordered" evidence="1">
    <location>
        <begin position="241"/>
        <end position="260"/>
    </location>
</feature>
<feature type="compositionally biased region" description="Low complexity" evidence="1">
    <location>
        <begin position="389"/>
        <end position="402"/>
    </location>
</feature>
<dbReference type="AlphaFoldDB" id="A0A2R5L3X6"/>
<feature type="compositionally biased region" description="Basic and acidic residues" evidence="1">
    <location>
        <begin position="473"/>
        <end position="485"/>
    </location>
</feature>
<accession>A0A2R5L3X6</accession>
<dbReference type="EMBL" id="GGLE01000063">
    <property type="protein sequence ID" value="MBY04189.1"/>
    <property type="molecule type" value="Transcribed_RNA"/>
</dbReference>
<feature type="compositionally biased region" description="Low complexity" evidence="1">
    <location>
        <begin position="114"/>
        <end position="128"/>
    </location>
</feature>
<feature type="compositionally biased region" description="Low complexity" evidence="1">
    <location>
        <begin position="247"/>
        <end position="256"/>
    </location>
</feature>
<feature type="region of interest" description="Disordered" evidence="1">
    <location>
        <begin position="94"/>
        <end position="183"/>
    </location>
</feature>
<sequence length="891" mass="97858">MECSAFTNAPELLAALVFVESLGDNEALTVDGILPMEHRPQAGDEPSLSPYESSVALLDFKDHTFKPVVQFEDSSLLRELNKCLLAFRQNIDSRRPSPVGQSSSSSAGLDGGFQSLPSSINSSSQNSIYVTDSADQQSDDAGPENKEHKPPQQATTTLCHRAKKVVKADTEARPARQPTDENKTVKTVLDALKQATQVVTLKQSSTAEPAPAVMNATSLPPPSEKVPNCCQKTTVPELPVLRKSSRRSFNSSSSKGSFEERRRSYEKILSALPPPAAASPPLLTQAVLCAQRHPSPRPERRGSGATGQSGMVFRPVTPSPTGSRRSSFRPLLESMPVLDPRKESHELPCRGPIPLPDCTFSSLITKNICSTQPSTVPLYALLQEKHTLSSSPVSSPRFRSSFGYSEDEPDRPVSLDLPVSKASRPDVPENVDIPQSSPLTSPATNGGRGSLSGSSTPYGSPEAELWPRMYRQKTTEDEHDFRTAEESFSEGTDDRQHSPVRVKQRFLRTRRQRSFRAQTSGSSFQSSARLSRDDSASSAGFVLDYRSDDDDCGVSSLSKHERYEDFRRRIKRRTRRLARRASRGSRMSYSSGSSEMDDIYEDPELGFSPRMQRPIRAANSEPTLFSETRDSTRHEGFPPLSLASEVVITSSPGRRQMLMMTTRLGLPKAYSFDGVNPNLPVPFKAKFRCRKPADVDSDPECLGLTRHDADFIRNFALPPPSPEAVGTSSGKEDTDESRGQATGKPLSQAEEPAEAEQKDTTVCSEPSPLLKPSASGVRPVATCRWSRDGSGSADVQLEAIIQWLAASMARVPCFVVYTGGEPKLEQLPQVGYKAEERHWTVGDLACETLRYCRNRLAIQQGRYKGKMSRDTTLFSLLIGHTGKFQSHDSLD</sequence>
<feature type="compositionally biased region" description="Polar residues" evidence="1">
    <location>
        <begin position="433"/>
        <end position="444"/>
    </location>
</feature>
<dbReference type="GO" id="GO:0005975">
    <property type="term" value="P:carbohydrate metabolic process"/>
    <property type="evidence" value="ECO:0007669"/>
    <property type="project" value="InterPro"/>
</dbReference>
<dbReference type="InterPro" id="IPR007724">
    <property type="entry name" value="Poly_GlycHdrlase"/>
</dbReference>
<evidence type="ECO:0000313" key="2">
    <source>
        <dbReference type="EMBL" id="MBY04189.1"/>
    </source>
</evidence>
<dbReference type="GO" id="GO:0009225">
    <property type="term" value="P:nucleotide-sugar metabolic process"/>
    <property type="evidence" value="ECO:0007669"/>
    <property type="project" value="TreeGrafter"/>
</dbReference>
<name>A0A2R5L3X6_9ACAR</name>
<feature type="compositionally biased region" description="Low complexity" evidence="1">
    <location>
        <begin position="96"/>
        <end position="106"/>
    </location>
</feature>
<feature type="region of interest" description="Disordered" evidence="1">
    <location>
        <begin position="387"/>
        <end position="535"/>
    </location>
</feature>
<dbReference type="GO" id="GO:0004649">
    <property type="term" value="F:poly(ADP-ribose) glycohydrolase activity"/>
    <property type="evidence" value="ECO:0007669"/>
    <property type="project" value="InterPro"/>
</dbReference>
<proteinExistence type="predicted"/>